<reference evidence="1 2" key="1">
    <citation type="submission" date="2019-12" db="EMBL/GenBank/DDBJ databases">
        <title>Nitratireductor arenosus sp. nov., Isolated from sea sand, Jeju island, South Korea.</title>
        <authorList>
            <person name="Kim W."/>
        </authorList>
    </citation>
    <scope>NUCLEOTIDE SEQUENCE [LARGE SCALE GENOMIC DNA]</scope>
    <source>
        <strain evidence="1 2">CAU 1489</strain>
    </source>
</reference>
<organism evidence="1 2">
    <name type="scientific">Nitratireductor arenosus</name>
    <dbReference type="NCBI Taxonomy" id="2682096"/>
    <lineage>
        <taxon>Bacteria</taxon>
        <taxon>Pseudomonadati</taxon>
        <taxon>Pseudomonadota</taxon>
        <taxon>Alphaproteobacteria</taxon>
        <taxon>Hyphomicrobiales</taxon>
        <taxon>Phyllobacteriaceae</taxon>
        <taxon>Nitratireductor</taxon>
    </lineage>
</organism>
<dbReference type="Proteomes" id="UP000463224">
    <property type="component" value="Unassembled WGS sequence"/>
</dbReference>
<sequence length="136" mass="15750">MFEDDDVTGNKVVRQFEHRLRKLERLLGRKTLEPEILREVLDKSRSKKSISLSRARAESYPRYLRASLATSVGCVRYRQSVRGPAGRIATGRRTDRNRAGILQRFERFQRFSPFPGESRLQPCAAVRSLRRAAGRF</sequence>
<evidence type="ECO:0000313" key="2">
    <source>
        <dbReference type="Proteomes" id="UP000463224"/>
    </source>
</evidence>
<comment type="caution">
    <text evidence="1">The sequence shown here is derived from an EMBL/GenBank/DDBJ whole genome shotgun (WGS) entry which is preliminary data.</text>
</comment>
<dbReference type="EMBL" id="WPHG01000001">
    <property type="protein sequence ID" value="MVA96052.1"/>
    <property type="molecule type" value="Genomic_DNA"/>
</dbReference>
<name>A0A844QA63_9HYPH</name>
<dbReference type="AlphaFoldDB" id="A0A844QA63"/>
<keyword evidence="2" id="KW-1185">Reference proteome</keyword>
<proteinExistence type="predicted"/>
<gene>
    <name evidence="1" type="ORF">GN330_02110</name>
</gene>
<accession>A0A844QA63</accession>
<evidence type="ECO:0000313" key="1">
    <source>
        <dbReference type="EMBL" id="MVA96052.1"/>
    </source>
</evidence>
<protein>
    <submittedName>
        <fullName evidence="1">Uncharacterized protein</fullName>
    </submittedName>
</protein>